<dbReference type="GO" id="GO:0005524">
    <property type="term" value="F:ATP binding"/>
    <property type="evidence" value="ECO:0007669"/>
    <property type="project" value="UniProtKB-KW"/>
</dbReference>
<dbReference type="AlphaFoldDB" id="A0ABD3PBE4"/>
<reference evidence="6 7" key="1">
    <citation type="journal article" date="2020" name="G3 (Bethesda)">
        <title>Improved Reference Genome for Cyclotella cryptica CCMP332, a Model for Cell Wall Morphogenesis, Salinity Adaptation, and Lipid Production in Diatoms (Bacillariophyta).</title>
        <authorList>
            <person name="Roberts W.R."/>
            <person name="Downey K.M."/>
            <person name="Ruck E.C."/>
            <person name="Traller J.C."/>
            <person name="Alverson A.J."/>
        </authorList>
    </citation>
    <scope>NUCLEOTIDE SEQUENCE [LARGE SCALE GENOMIC DNA]</scope>
    <source>
        <strain evidence="6 7">CCMP332</strain>
    </source>
</reference>
<comment type="caution">
    <text evidence="6">The sequence shown here is derived from an EMBL/GenBank/DDBJ whole genome shotgun (WGS) entry which is preliminary data.</text>
</comment>
<dbReference type="PANTHER" id="PTHR43272">
    <property type="entry name" value="LONG-CHAIN-FATTY-ACID--COA LIGASE"/>
    <property type="match status" value="1"/>
</dbReference>
<sequence>MASNIPLLFSRSSKSHSCRFLRRVATPLSRFSTTTAKSSSHNQYLDFSTLHSLNVNAVQAYASNPLFGTFRRDKFEWMTYEEFGKRVHLCRALLKDVGVTTHSKVGIISNNRHEWATIAAATYSLNATLVPMYEAQLPKDWTHILNDSQCQTLVASTEDIYLRIKSEVLPSTPLINEVICLDSPKDEPNSFEGMMENMAGRELCKVIEPSEEDLANLIYTSGTTGKPKGVELIHSNQVSNIKAGREMVVDPADFIQARDRSLAFLPWAHSYGQTCELWCLISQGASMGICRGVPHILDDLQLVQPTLLFAVPTLYKRVHDGVINVMNNATFIQRMLMQSALRLGKAHAAHVNDGKMPSLGFVDGLKHKLLDEIVLSKIRARFGGNLRAGFVAGAACPKEIIEFTDAVGIPICEGYGLTETSPVIAMSVLGRRKAGAVGKVLNGVTVHILDSEGNPLPVGEEGEICCSGPNVMKGYHNNHDATTEVITIAPDGRSRLFHTGDLGKMDSNGFLAVTGRIKEQYKLENGKYVCPTPIEQAIGMSRFISQVVVCGANRPYNVALVVPDWLAVRSELGISTMNTSEEDLVNDCRVKGLINAEIKLNCYKIKKFEIPKAWACVAPFTAANNMVTPKMSIRRLEMKAFLTSSCRVDFNRNGLSNNEEHIAINDHEAKFNDLISSLKIQCNGTLFPRPSAVEPTSLTYSPVRCMFHPCEIQNEVLMDDNFGSISLTSCSARWDGGSLILRVNPTPNTFHLPKQRKRSMEQICYFTEGNHITFDYSEAFEIYHRSVFERKQHENSVVYVSQPIMIIVGAAYVLWILATKSSRRKQDMARDTADYVNTNDNSILNLHQGSAPLIIEGSSPRTASTPTERISMGNASSASQSISLDTIKPFVETFQHMGLSPKEVVDASLKLAEWNKMKDTTMINKTKNSTNTTQRRMNTLRTITKHLFFKRWRNIERSSVMYF</sequence>
<keyword evidence="1" id="KW-0547">Nucleotide-binding</keyword>
<feature type="compositionally biased region" description="Polar residues" evidence="3">
    <location>
        <begin position="859"/>
        <end position="877"/>
    </location>
</feature>
<dbReference type="InterPro" id="IPR000873">
    <property type="entry name" value="AMP-dep_synth/lig_dom"/>
</dbReference>
<evidence type="ECO:0000313" key="7">
    <source>
        <dbReference type="Proteomes" id="UP001516023"/>
    </source>
</evidence>
<dbReference type="Gene3D" id="3.40.50.12780">
    <property type="entry name" value="N-terminal domain of ligase-like"/>
    <property type="match status" value="1"/>
</dbReference>
<keyword evidence="7" id="KW-1185">Reference proteome</keyword>
<protein>
    <recommendedName>
        <fullName evidence="5">AMP-dependent synthetase/ligase domain-containing protein</fullName>
    </recommendedName>
</protein>
<dbReference type="PROSITE" id="PS00455">
    <property type="entry name" value="AMP_BINDING"/>
    <property type="match status" value="1"/>
</dbReference>
<dbReference type="PANTHER" id="PTHR43272:SF33">
    <property type="entry name" value="AMP-BINDING DOMAIN-CONTAINING PROTEIN-RELATED"/>
    <property type="match status" value="1"/>
</dbReference>
<evidence type="ECO:0000256" key="3">
    <source>
        <dbReference type="SAM" id="MobiDB-lite"/>
    </source>
</evidence>
<keyword evidence="4" id="KW-0812">Transmembrane</keyword>
<dbReference type="SUPFAM" id="SSF56801">
    <property type="entry name" value="Acetyl-CoA synthetase-like"/>
    <property type="match status" value="1"/>
</dbReference>
<dbReference type="InterPro" id="IPR020845">
    <property type="entry name" value="AMP-binding_CS"/>
</dbReference>
<keyword evidence="4" id="KW-1133">Transmembrane helix</keyword>
<dbReference type="EMBL" id="JABMIG020000221">
    <property type="protein sequence ID" value="KAL3785104.1"/>
    <property type="molecule type" value="Genomic_DNA"/>
</dbReference>
<feature type="region of interest" description="Disordered" evidence="3">
    <location>
        <begin position="857"/>
        <end position="877"/>
    </location>
</feature>
<feature type="domain" description="AMP-dependent synthetase/ligase" evidence="5">
    <location>
        <begin position="73"/>
        <end position="476"/>
    </location>
</feature>
<evidence type="ECO:0000259" key="5">
    <source>
        <dbReference type="Pfam" id="PF00501"/>
    </source>
</evidence>
<proteinExistence type="predicted"/>
<evidence type="ECO:0000256" key="1">
    <source>
        <dbReference type="ARBA" id="ARBA00022741"/>
    </source>
</evidence>
<evidence type="ECO:0000313" key="6">
    <source>
        <dbReference type="EMBL" id="KAL3785104.1"/>
    </source>
</evidence>
<dbReference type="Proteomes" id="UP001516023">
    <property type="component" value="Unassembled WGS sequence"/>
</dbReference>
<keyword evidence="4" id="KW-0472">Membrane</keyword>
<evidence type="ECO:0000256" key="2">
    <source>
        <dbReference type="ARBA" id="ARBA00022840"/>
    </source>
</evidence>
<dbReference type="Pfam" id="PF23562">
    <property type="entry name" value="AMP-binding_C_3"/>
    <property type="match status" value="1"/>
</dbReference>
<accession>A0ABD3PBE4</accession>
<evidence type="ECO:0000256" key="4">
    <source>
        <dbReference type="SAM" id="Phobius"/>
    </source>
</evidence>
<feature type="transmembrane region" description="Helical" evidence="4">
    <location>
        <begin position="797"/>
        <end position="818"/>
    </location>
</feature>
<organism evidence="6 7">
    <name type="scientific">Cyclotella cryptica</name>
    <dbReference type="NCBI Taxonomy" id="29204"/>
    <lineage>
        <taxon>Eukaryota</taxon>
        <taxon>Sar</taxon>
        <taxon>Stramenopiles</taxon>
        <taxon>Ochrophyta</taxon>
        <taxon>Bacillariophyta</taxon>
        <taxon>Coscinodiscophyceae</taxon>
        <taxon>Thalassiosirophycidae</taxon>
        <taxon>Stephanodiscales</taxon>
        <taxon>Stephanodiscaceae</taxon>
        <taxon>Cyclotella</taxon>
    </lineage>
</organism>
<dbReference type="InterPro" id="IPR042099">
    <property type="entry name" value="ANL_N_sf"/>
</dbReference>
<keyword evidence="2" id="KW-0067">ATP-binding</keyword>
<dbReference type="Pfam" id="PF00501">
    <property type="entry name" value="AMP-binding"/>
    <property type="match status" value="1"/>
</dbReference>
<gene>
    <name evidence="6" type="ORF">HJC23_006153</name>
</gene>
<name>A0ABD3PBE4_9STRA</name>